<comment type="caution">
    <text evidence="1">The sequence shown here is derived from an EMBL/GenBank/DDBJ whole genome shotgun (WGS) entry which is preliminary data.</text>
</comment>
<dbReference type="Proteomes" id="UP000015453">
    <property type="component" value="Unassembled WGS sequence"/>
</dbReference>
<dbReference type="EMBL" id="AUSU01000010">
    <property type="protein sequence ID" value="EPS74671.1"/>
    <property type="molecule type" value="Genomic_DNA"/>
</dbReference>
<evidence type="ECO:0000313" key="2">
    <source>
        <dbReference type="Proteomes" id="UP000015453"/>
    </source>
</evidence>
<dbReference type="PANTHER" id="PTHR46087:SF11">
    <property type="entry name" value="PROTEIN SEMI-ROLLED LEAF 2"/>
    <property type="match status" value="1"/>
</dbReference>
<sequence length="95" mass="11166">RTMGVISRRLFPVCETMCVCCPAFRASSRQPVKRYKKLLTEIFPKFPDDRPNDRKIMKLCEYASKNSFRIPKIAKYLEERCYKELRSGNTKVVAI</sequence>
<accession>S8DAX6</accession>
<gene>
    <name evidence="1" type="ORF">M569_00084</name>
</gene>
<reference evidence="1 2" key="1">
    <citation type="journal article" date="2013" name="BMC Genomics">
        <title>The miniature genome of a carnivorous plant Genlisea aurea contains a low number of genes and short non-coding sequences.</title>
        <authorList>
            <person name="Leushkin E.V."/>
            <person name="Sutormin R.A."/>
            <person name="Nabieva E.R."/>
            <person name="Penin A.A."/>
            <person name="Kondrashov A.S."/>
            <person name="Logacheva M.D."/>
        </authorList>
    </citation>
    <scope>NUCLEOTIDE SEQUENCE [LARGE SCALE GENOMIC DNA]</scope>
</reference>
<feature type="non-terminal residue" evidence="1">
    <location>
        <position position="1"/>
    </location>
</feature>
<protein>
    <submittedName>
        <fullName evidence="1">Uncharacterized protein</fullName>
    </submittedName>
</protein>
<organism evidence="1 2">
    <name type="scientific">Genlisea aurea</name>
    <dbReference type="NCBI Taxonomy" id="192259"/>
    <lineage>
        <taxon>Eukaryota</taxon>
        <taxon>Viridiplantae</taxon>
        <taxon>Streptophyta</taxon>
        <taxon>Embryophyta</taxon>
        <taxon>Tracheophyta</taxon>
        <taxon>Spermatophyta</taxon>
        <taxon>Magnoliopsida</taxon>
        <taxon>eudicotyledons</taxon>
        <taxon>Gunneridae</taxon>
        <taxon>Pentapetalae</taxon>
        <taxon>asterids</taxon>
        <taxon>lamiids</taxon>
        <taxon>Lamiales</taxon>
        <taxon>Lentibulariaceae</taxon>
        <taxon>Genlisea</taxon>
    </lineage>
</organism>
<dbReference type="OrthoDB" id="19232at2759"/>
<feature type="non-terminal residue" evidence="1">
    <location>
        <position position="95"/>
    </location>
</feature>
<dbReference type="AlphaFoldDB" id="S8DAX6"/>
<evidence type="ECO:0000313" key="1">
    <source>
        <dbReference type="EMBL" id="EPS74671.1"/>
    </source>
</evidence>
<dbReference type="InterPro" id="IPR055296">
    <property type="entry name" value="SRL2-like"/>
</dbReference>
<name>S8DAX6_9LAMI</name>
<dbReference type="PANTHER" id="PTHR46087">
    <property type="entry name" value="PUTATIVE, EXPRESSED-RELATED"/>
    <property type="match status" value="1"/>
</dbReference>
<proteinExistence type="predicted"/>
<keyword evidence="2" id="KW-1185">Reference proteome</keyword>